<gene>
    <name evidence="1" type="ORF">F9Z43_02445</name>
</gene>
<reference evidence="1 2" key="1">
    <citation type="submission" date="2019-10" db="EMBL/GenBank/DDBJ databases">
        <title>XDR Pseudomonas monteilii producing IMP-16 from LCR.</title>
        <authorList>
            <person name="Ballaben A."/>
            <person name="Doi Y."/>
        </authorList>
    </citation>
    <scope>NUCLEOTIDE SEQUENCE [LARGE SCALE GENOMIC DNA]</scope>
    <source>
        <strain evidence="1 2">597/14</strain>
    </source>
</reference>
<proteinExistence type="predicted"/>
<dbReference type="EMBL" id="WEIK01000002">
    <property type="protein sequence ID" value="MVF48220.1"/>
    <property type="molecule type" value="Genomic_DNA"/>
</dbReference>
<sequence length="1558" mass="172628">MAFEQTPIPDLHAAVSAEFAKRPTMREVASEQLLMVLTRHVPILATATLPSAEYITLLVPVDKAESSRPYDSWTSRPLVDCVMESLQSGRPLMSLGAAGGTFHIAVQAPYYLKDQQGNSLTYNMVAITNALSDLEDLVLTLPEYFSQAQVDYWSQTGSMGAPRERWLALAMRAALLQNLPLQGLDDLQRACVLGLLQGGKQQPSVFVVEVHLLLDGQTVSLLLPDLLLQGECDEAQAVVWCAPSSVVLAYDTFDAFALALRERLAERYRFDSMTWDRHELEGDSFAQQCTLLLERMLTSARRLRYMHVESVEALEQAYARVTDPAQWFIEGYRAGNDSKPDVPPGLLAASAPNSFACQAALFDLALAQAQSDGTGALDDVLDLYSYASQRLRAEMLADHPVDANYFADDLQLTLTLARGIPGGAGAGPGGGAVEHRSMSLTEFAIGNLASLDGATLTGVSHSQGQLIMDWLTLDYLKALVARVDIGAHYPTYVADKLDEPYTRQVRMARFAREWRCSLLFCALSARMGGTLSEAGLQAVGDYCRGLLDTELPASVLMPLAFKRAPDAREPDQVTGMYVLKCTEPSTVLLYRPLYGNAALTEFASLSHMMKAIRQAGALQDSILTWLPASARPVYDNGGFLEPHLGRPIIDTSILPEPAQPASFSAQFWKADVDTYLYNANRQLLIELADRNAVSNAESRWALLVKGAWLLFDVATLLLRGPVATLAWLAQAMSGITRDVATWQHGSEFERSAAVVDLVLNAAMALLHARLPSAVEGTTPPGGRVEYPELPLAGAFEAVAGDSPAQGKVGLPSGLGEQVSTLLETRWRDMQGFNLLAPERRSALLKLRSPVSVNGLEVIQSGPWQGLYQIAQRLYVTLAGDVYEVQPDNDRVRVVTTTGEMGPWLEPKYGQWHIDAGLRLRGGMPKSRRTLLKEQNQRKIEALKAKEIELSQRHNALAEPLNRHRDLLIAKDKRIQVLEAIEQPDELNLQELELTRRLRKQINIKLAYELKAVIDNLVEHDAVLGELYAFRHDDPTFTGALADLRNSSRQDLIDSVATFYNELAKFINNADIDTLAEQITVHPEGEAEIALYVAFRQELVTVVKWEMDMVDASSLFDRLLEETLNDDTFSFRDRETEARISKDRELKSQIEQRRLTAVDLKFRLLQDLGELTLDRLADVEERVLQDYFEYLSGSNLRSAGSAHGDLAGSTLGVADRIEVLKGVLEVYEEASTMADYLASVGGAAIKAEQLKAYQKVLGELKGAAEKEMAQWVREEQLQELRPMRVQVHAPRGGRRHLARTQQGRSVLAEEVEVDGVALVQQRDSRTQHVLKTFRQQDDAWVEDALEQAQEDPRSPLDPHVSRKQARAFINQTDAVVGLARGYLKANEPLNLATIIDGHLEKLNEALAGHSPGDELFEGLTAAVERLQTVRRDFLTALYYSTSSPNANGLRYLHEQKLITIQRVGTRKALAASDYLDIYEVRRLPREGRAVGEGLWEAHFHYPSSTTPASDFTKGHLKLWSQRKLGRLAQMRAAASGRDLLDIYRGELRLADVAGIIDFT</sequence>
<accession>A0A7W2QMA7</accession>
<dbReference type="Proteomes" id="UP000440965">
    <property type="component" value="Unassembled WGS sequence"/>
</dbReference>
<name>A0A7W2QMA7_9PSED</name>
<comment type="caution">
    <text evidence="1">The sequence shown here is derived from an EMBL/GenBank/DDBJ whole genome shotgun (WGS) entry which is preliminary data.</text>
</comment>
<dbReference type="RefSeq" id="WP_156866830.1">
    <property type="nucleotide sequence ID" value="NZ_JACGDB010000001.1"/>
</dbReference>
<organism evidence="1 2">
    <name type="scientific">Pseudomonas monteilii</name>
    <dbReference type="NCBI Taxonomy" id="76759"/>
    <lineage>
        <taxon>Bacteria</taxon>
        <taxon>Pseudomonadati</taxon>
        <taxon>Pseudomonadota</taxon>
        <taxon>Gammaproteobacteria</taxon>
        <taxon>Pseudomonadales</taxon>
        <taxon>Pseudomonadaceae</taxon>
        <taxon>Pseudomonas</taxon>
    </lineage>
</organism>
<protein>
    <submittedName>
        <fullName evidence="1">Uncharacterized protein</fullName>
    </submittedName>
</protein>
<evidence type="ECO:0000313" key="2">
    <source>
        <dbReference type="Proteomes" id="UP000440965"/>
    </source>
</evidence>
<evidence type="ECO:0000313" key="1">
    <source>
        <dbReference type="EMBL" id="MVF48220.1"/>
    </source>
</evidence>